<keyword evidence="3" id="KW-1185">Reference proteome</keyword>
<dbReference type="SUPFAM" id="SSF142921">
    <property type="entry name" value="WGR domain-like"/>
    <property type="match status" value="1"/>
</dbReference>
<dbReference type="InterPro" id="IPR049468">
    <property type="entry name" value="Restrct_endonuc-II-like_dom"/>
</dbReference>
<dbReference type="CDD" id="cd18808">
    <property type="entry name" value="SF1_C_Upf1"/>
    <property type="match status" value="1"/>
</dbReference>
<dbReference type="PROSITE" id="PS51977">
    <property type="entry name" value="WGR"/>
    <property type="match status" value="1"/>
</dbReference>
<dbReference type="Proteomes" id="UP000315540">
    <property type="component" value="Unassembled WGS sequence"/>
</dbReference>
<name>A0A504J2N4_9FLAO</name>
<dbReference type="Pfam" id="PF13086">
    <property type="entry name" value="AAA_11"/>
    <property type="match status" value="2"/>
</dbReference>
<dbReference type="GO" id="GO:0004386">
    <property type="term" value="F:helicase activity"/>
    <property type="evidence" value="ECO:0007669"/>
    <property type="project" value="InterPro"/>
</dbReference>
<dbReference type="InterPro" id="IPR036930">
    <property type="entry name" value="WGR_dom_sf"/>
</dbReference>
<dbReference type="Pfam" id="PF05406">
    <property type="entry name" value="WGR"/>
    <property type="match status" value="1"/>
</dbReference>
<dbReference type="EMBL" id="VFWZ01000008">
    <property type="protein sequence ID" value="TPN82875.1"/>
    <property type="molecule type" value="Genomic_DNA"/>
</dbReference>
<dbReference type="InterPro" id="IPR041677">
    <property type="entry name" value="DNA2/NAM7_AAA_11"/>
</dbReference>
<feature type="domain" description="WGR" evidence="1">
    <location>
        <begin position="1752"/>
        <end position="1827"/>
    </location>
</feature>
<dbReference type="InterPro" id="IPR027417">
    <property type="entry name" value="P-loop_NTPase"/>
</dbReference>
<dbReference type="PANTHER" id="PTHR10887">
    <property type="entry name" value="DNA2/NAM7 HELICASE FAMILY"/>
    <property type="match status" value="1"/>
</dbReference>
<reference evidence="2 3" key="1">
    <citation type="submission" date="2019-06" db="EMBL/GenBank/DDBJ databases">
        <authorList>
            <person name="Meng X."/>
        </authorList>
    </citation>
    <scope>NUCLEOTIDE SEQUENCE [LARGE SCALE GENOMIC DNA]</scope>
    <source>
        <strain evidence="2 3">M625</strain>
    </source>
</reference>
<dbReference type="SUPFAM" id="SSF52540">
    <property type="entry name" value="P-loop containing nucleoside triphosphate hydrolases"/>
    <property type="match status" value="2"/>
</dbReference>
<dbReference type="Pfam" id="PF13087">
    <property type="entry name" value="AAA_12"/>
    <property type="match status" value="1"/>
</dbReference>
<evidence type="ECO:0000313" key="3">
    <source>
        <dbReference type="Proteomes" id="UP000315540"/>
    </source>
</evidence>
<dbReference type="RefSeq" id="WP_140596265.1">
    <property type="nucleotide sequence ID" value="NZ_VFWZ01000008.1"/>
</dbReference>
<dbReference type="InterPro" id="IPR041679">
    <property type="entry name" value="DNA2/NAM7-like_C"/>
</dbReference>
<dbReference type="Gene3D" id="2.20.140.10">
    <property type="entry name" value="WGR domain"/>
    <property type="match status" value="1"/>
</dbReference>
<dbReference type="PANTHER" id="PTHR10887:SF530">
    <property type="entry name" value="SUPERFAMILY I DNA HELICASES"/>
    <property type="match status" value="1"/>
</dbReference>
<dbReference type="SMART" id="SM00773">
    <property type="entry name" value="WGR"/>
    <property type="match status" value="1"/>
</dbReference>
<dbReference type="InterPro" id="IPR008893">
    <property type="entry name" value="WGR_domain"/>
</dbReference>
<organism evidence="2 3">
    <name type="scientific">Aquimarina algicola</name>
    <dbReference type="NCBI Taxonomy" id="2589995"/>
    <lineage>
        <taxon>Bacteria</taxon>
        <taxon>Pseudomonadati</taxon>
        <taxon>Bacteroidota</taxon>
        <taxon>Flavobacteriia</taxon>
        <taxon>Flavobacteriales</taxon>
        <taxon>Flavobacteriaceae</taxon>
        <taxon>Aquimarina</taxon>
    </lineage>
</organism>
<dbReference type="Gene3D" id="3.40.50.300">
    <property type="entry name" value="P-loop containing nucleotide triphosphate hydrolases"/>
    <property type="match status" value="3"/>
</dbReference>
<dbReference type="InterPro" id="IPR047187">
    <property type="entry name" value="SF1_C_Upf1"/>
</dbReference>
<dbReference type="InterPro" id="IPR049809">
    <property type="entry name" value="YehF/YfeS-like_WGR"/>
</dbReference>
<dbReference type="CDD" id="cd07996">
    <property type="entry name" value="WGR_MMR_like"/>
    <property type="match status" value="1"/>
</dbReference>
<sequence length="1827" mass="213412">MNTQEHAFFDLLIKIKEYGQIKSRDFVAYVIPFLKQLNDYRAQNKVAFLTSVNKITIDKGFLYLDKEGEDFVLTSEEIFTKNINDSVLTVEENYVEYNDISSGTVKRTNLNIVEDTHAKIDRPVYFLNYYPWDYHQGVYDPLTDIFVAGQLLASLAFGLDFRQKEELSSFVENRERLYFLNKNLHPTIIDVIYEMTALYREDRTTSVEEVIVKLENYREYNPENYVDLTNTEGFRRQDVSERNTWILSRLRNRLFDISRRNKLLYFSSKNKFVNLTINSVPLLLDYKNITENDLIYWSEGIKTKIVDTKKIRLNQYLDFENNRFLAPSLNSIRLEAKKSKDEYGFSQLRTVIAFLHWYNYKENEEERITSPLLLIPTEITKKKGVQDQFDLSFYDGEAEVNPILIHYFKELYDIILPDYINLETTSIENLIASIQSQIDTGNTGIRFKWRKKPKIQLIHSIAKKNYNLKRKKLNNRSKGINLRSFSYSYQSKNYEPLGLQIFKKHIKSKNAVLEAIINDDIKPNVQSIIPEKKTTFYHNDNDGEINPLVWEVDTCNVTLGNFRYRKMSLVSDYNHIIDSKIKDDIFEKIFSERPKHIDLDAYKTVMSHDDLLNNYPIITADPTQWKAVQIAKSGESYIIQGPPGTGKSQTITNLIADYIARRKKVLFVCEKRAALDVVYHRLKNKKLDDLCCLIHDSQTDKKEFIQDLKKTYEDFLTNKVNHNSIQKRRHAIIQLIDQELSSLNYFHQTMKEGTVSPLELYQILLTYTEHATPLTPDDLEQLPTIKEWQQHKSWITQWTKELNKSISEYNLAKVSFEILGSKNPKSKVRELLTDSFYTLDALIERVEVLSFEEAEDQTFFDFDKHFALAQEISKVYEADKLLVFESNSYEYRDFLKLKKELDTLEESKAEQDQKTVNWIQKPDADETSFALQKWKSYKSSVFRFFNPGFYKLKKQITETYDFTKHSIKPDITDVLERLQKAHDIEASITKTHKKAVDTFGVALTQDTLNWIHNTQQEKEVLLQQWINNTNRDYLDFLIQMKDKYNSLQEQCNAMGLSIKHLTLSQLEDQLTDIKQGLVVFHEYKPYIKQLHEVTAALRTILQHKKWSVEEFEFNIAYAALHNIYKNESDFADLDATALQQSILNISTLLQDYYESNVEIIGAEVRQGFLNKIRLTETPVSQLTKEEKEDKKRLNSARRILENEFNKSMRYKPIRELVSGETNELITDIKPVWLMSPLSVSDTMPIKIEMFDVVIYDEASQITVEEAVPALFRTNQTIVVGDEMQMPPTNFFAATNYADEEEEETEEKIGISLDADSILNQGTRKLSSVMLGWHYRSKRESLISFSNTAFYKKRLLTIPDQKINQNVQDVIPPITNTSDEVDINEILERSISFYHLENGVYEKRRNTEEAIYIANIISQLLKSNCNKSIGVVAFSKDQQSEIELALETLSNKDPEFDLLLEEEYQRFDEDQFNGLFVKNLENVQGDERDIIILSICYGFNAHGRMLMNFGPINRSGGEKRLNVIFSRAKEHMVVVTSILDKEIKNEYNPGANYFKKFLSYAKFISDGRLNDANVVLDSIYQNEHQIKVQSVSLIAHQIKEIFVSKGYDVDESIGQSHFKCDLGIKAKEGQKYLLGIMIDRSSFYENENIIEQYCQKSKILEGFGWRIVRIFAKDWFEKQEHCIQQIESILNGEFTILNRSVDVEKLISNHIIKQEIVDQNRNGNTTVKEKVDTTITEEKADEPNTSQKNKKDTQQLHPDIDFTRLEFTSERSNKFWEIGQDNNTLIIRYGRIGNTPQVLSKSYKDTYEATKEMEKLITKKKNKGYQNT</sequence>
<dbReference type="OrthoDB" id="9757917at2"/>
<evidence type="ECO:0000259" key="1">
    <source>
        <dbReference type="PROSITE" id="PS51977"/>
    </source>
</evidence>
<evidence type="ECO:0000313" key="2">
    <source>
        <dbReference type="EMBL" id="TPN82875.1"/>
    </source>
</evidence>
<dbReference type="Pfam" id="PF13195">
    <property type="entry name" value="DUF4011"/>
    <property type="match status" value="1"/>
</dbReference>
<dbReference type="Pfam" id="PF18741">
    <property type="entry name" value="MTES_1575"/>
    <property type="match status" value="1"/>
</dbReference>
<protein>
    <submittedName>
        <fullName evidence="2">DUF4011 domain-containing protein</fullName>
    </submittedName>
</protein>
<dbReference type="InterPro" id="IPR045055">
    <property type="entry name" value="DNA2/NAM7-like"/>
</dbReference>
<dbReference type="InterPro" id="IPR025103">
    <property type="entry name" value="DUF4011"/>
</dbReference>
<proteinExistence type="predicted"/>
<gene>
    <name evidence="2" type="ORF">FHK87_20835</name>
</gene>
<comment type="caution">
    <text evidence="2">The sequence shown here is derived from an EMBL/GenBank/DDBJ whole genome shotgun (WGS) entry which is preliminary data.</text>
</comment>
<accession>A0A504J2N4</accession>